<evidence type="ECO:0000256" key="3">
    <source>
        <dbReference type="SAM" id="Phobius"/>
    </source>
</evidence>
<feature type="chain" id="PRO_5035231562" description="Epidermal cell surface receptor" evidence="4">
    <location>
        <begin position="18"/>
        <end position="1386"/>
    </location>
</feature>
<keyword evidence="3" id="KW-1133">Transmembrane helix</keyword>
<reference evidence="7" key="1">
    <citation type="submission" date="2022-01" db="UniProtKB">
        <authorList>
            <consortium name="EnsemblMetazoa"/>
        </authorList>
    </citation>
    <scope>IDENTIFICATION</scope>
</reference>
<dbReference type="OrthoDB" id="6022609at2759"/>
<feature type="signal peptide" evidence="4">
    <location>
        <begin position="1"/>
        <end position="17"/>
    </location>
</feature>
<evidence type="ECO:0000259" key="5">
    <source>
        <dbReference type="PROSITE" id="PS50184"/>
    </source>
</evidence>
<keyword evidence="3" id="KW-0472">Membrane</keyword>
<keyword evidence="8" id="KW-1185">Reference proteome</keyword>
<evidence type="ECO:0000313" key="7">
    <source>
        <dbReference type="EnsemblMetazoa" id="XP_014239869.1"/>
    </source>
</evidence>
<feature type="domain" description="Fibronectin type-III" evidence="6">
    <location>
        <begin position="971"/>
        <end position="1077"/>
    </location>
</feature>
<feature type="region of interest" description="Disordered" evidence="2">
    <location>
        <begin position="675"/>
        <end position="714"/>
    </location>
</feature>
<dbReference type="SMART" id="SM00060">
    <property type="entry name" value="FN3"/>
    <property type="match status" value="4"/>
</dbReference>
<dbReference type="GO" id="GO:0007155">
    <property type="term" value="P:cell adhesion"/>
    <property type="evidence" value="ECO:0007669"/>
    <property type="project" value="TreeGrafter"/>
</dbReference>
<dbReference type="EnsemblMetazoa" id="XM_014384383.2">
    <property type="protein sequence ID" value="XP_014239869.1"/>
    <property type="gene ID" value="LOC106661155"/>
</dbReference>
<protein>
    <recommendedName>
        <fullName evidence="9">Epidermal cell surface receptor</fullName>
    </recommendedName>
</protein>
<dbReference type="InterPro" id="IPR036116">
    <property type="entry name" value="FN3_sf"/>
</dbReference>
<evidence type="ECO:0000313" key="8">
    <source>
        <dbReference type="Proteomes" id="UP000494040"/>
    </source>
</evidence>
<dbReference type="GeneID" id="106661155"/>
<dbReference type="RefSeq" id="XP_014239869.1">
    <property type="nucleotide sequence ID" value="XM_014384383.2"/>
</dbReference>
<dbReference type="InterPro" id="IPR013783">
    <property type="entry name" value="Ig-like_fold"/>
</dbReference>
<organism evidence="7 8">
    <name type="scientific">Cimex lectularius</name>
    <name type="common">Bed bug</name>
    <name type="synonym">Acanthia lectularia</name>
    <dbReference type="NCBI Taxonomy" id="79782"/>
    <lineage>
        <taxon>Eukaryota</taxon>
        <taxon>Metazoa</taxon>
        <taxon>Ecdysozoa</taxon>
        <taxon>Arthropoda</taxon>
        <taxon>Hexapoda</taxon>
        <taxon>Insecta</taxon>
        <taxon>Pterygota</taxon>
        <taxon>Neoptera</taxon>
        <taxon>Paraneoptera</taxon>
        <taxon>Hemiptera</taxon>
        <taxon>Heteroptera</taxon>
        <taxon>Panheteroptera</taxon>
        <taxon>Cimicomorpha</taxon>
        <taxon>Cimicidae</taxon>
        <taxon>Cimex</taxon>
    </lineage>
</organism>
<dbReference type="InterPro" id="IPR003961">
    <property type="entry name" value="FN3_dom"/>
</dbReference>
<keyword evidence="3" id="KW-0812">Transmembrane</keyword>
<dbReference type="CTD" id="40861"/>
<feature type="region of interest" description="Disordered" evidence="2">
    <location>
        <begin position="781"/>
        <end position="804"/>
    </location>
</feature>
<feature type="domain" description="Fibronectin type-III" evidence="6">
    <location>
        <begin position="1087"/>
        <end position="1184"/>
    </location>
</feature>
<dbReference type="OMA" id="HMNEPEN"/>
<feature type="transmembrane region" description="Helical" evidence="3">
    <location>
        <begin position="1311"/>
        <end position="1336"/>
    </location>
</feature>
<dbReference type="PROSITE" id="PS50853">
    <property type="entry name" value="FN3"/>
    <property type="match status" value="3"/>
</dbReference>
<feature type="domain" description="VWFC" evidence="5">
    <location>
        <begin position="296"/>
        <end position="371"/>
    </location>
</feature>
<evidence type="ECO:0000256" key="4">
    <source>
        <dbReference type="SAM" id="SignalP"/>
    </source>
</evidence>
<dbReference type="InterPro" id="IPR001007">
    <property type="entry name" value="VWF_dom"/>
</dbReference>
<name>A0A8I6R9S2_CIMLE</name>
<dbReference type="CDD" id="cd00063">
    <property type="entry name" value="FN3"/>
    <property type="match status" value="3"/>
</dbReference>
<feature type="compositionally biased region" description="Polar residues" evidence="2">
    <location>
        <begin position="689"/>
        <end position="698"/>
    </location>
</feature>
<dbReference type="InterPro" id="IPR050941">
    <property type="entry name" value="CCN"/>
</dbReference>
<accession>A0A8I6R9S2</accession>
<dbReference type="PROSITE" id="PS50184">
    <property type="entry name" value="VWFC_2"/>
    <property type="match status" value="1"/>
</dbReference>
<keyword evidence="1 4" id="KW-0732">Signal</keyword>
<feature type="region of interest" description="Disordered" evidence="2">
    <location>
        <begin position="738"/>
        <end position="758"/>
    </location>
</feature>
<evidence type="ECO:0008006" key="9">
    <source>
        <dbReference type="Google" id="ProtNLM"/>
    </source>
</evidence>
<dbReference type="GO" id="GO:0045597">
    <property type="term" value="P:positive regulation of cell differentiation"/>
    <property type="evidence" value="ECO:0007669"/>
    <property type="project" value="TreeGrafter"/>
</dbReference>
<dbReference type="SMART" id="SM00214">
    <property type="entry name" value="VWC"/>
    <property type="match status" value="2"/>
</dbReference>
<feature type="compositionally biased region" description="Polar residues" evidence="2">
    <location>
        <begin position="781"/>
        <end position="790"/>
    </location>
</feature>
<dbReference type="PANTHER" id="PTHR11348:SF34">
    <property type="entry name" value="EPIDERMAL CELL SURFACE RECEPTOR-RELATED"/>
    <property type="match status" value="1"/>
</dbReference>
<dbReference type="GO" id="GO:0005615">
    <property type="term" value="C:extracellular space"/>
    <property type="evidence" value="ECO:0007669"/>
    <property type="project" value="TreeGrafter"/>
</dbReference>
<evidence type="ECO:0000256" key="1">
    <source>
        <dbReference type="ARBA" id="ARBA00022729"/>
    </source>
</evidence>
<dbReference type="GO" id="GO:0005178">
    <property type="term" value="F:integrin binding"/>
    <property type="evidence" value="ECO:0007669"/>
    <property type="project" value="TreeGrafter"/>
</dbReference>
<feature type="domain" description="Fibronectin type-III" evidence="6">
    <location>
        <begin position="1188"/>
        <end position="1288"/>
    </location>
</feature>
<dbReference type="PANTHER" id="PTHR11348">
    <property type="entry name" value="CONNECTIVE TISSUE GROWTH FACTOR-RELATED"/>
    <property type="match status" value="1"/>
</dbReference>
<dbReference type="KEGG" id="clec:106661155"/>
<evidence type="ECO:0000259" key="6">
    <source>
        <dbReference type="PROSITE" id="PS50853"/>
    </source>
</evidence>
<proteinExistence type="predicted"/>
<dbReference type="Proteomes" id="UP000494040">
    <property type="component" value="Unassembled WGS sequence"/>
</dbReference>
<dbReference type="Gene3D" id="2.60.40.10">
    <property type="entry name" value="Immunoglobulins"/>
    <property type="match status" value="3"/>
</dbReference>
<sequence length="1386" mass="153225">MALILWFLLLTASSSLAQSLPAADKGGGGKARALGESGNLTQVEKALDDVSMEEDGMPASCTEGQVVEHGCDEKCVCVEGKLNCTQRCAPPLVRSILGTTDPKCVLKPTSDKCCSSLVCSNSDNEATSTATAKVCTFKNETYKYGDVFHDGCSSTCNCMENGEVTCKPRCPSNNRTAISDRCLSVADTKDPCCKILYCDVNIDDMSVDEILEYFKLVSAVPSNATSVLLNLDKMTYVDNVEAEVSEDEKTWTPAKTIGHQVVDLTPGKTYYFRVIINGLVSNVVSTTTPSMNTDSSKCLYKGNTYKIGEEFHDGCTALCACFKTGIECATIECPTDFGLDVLDPQCLSWETKPHDFVPNPPHCCPETVICTNNGSCTYKDELFDNWADIPDKLTGCEEKCYCENGKVNCRPRCLPVPNSPPSDLPCSPNDAILTHTPGEDNCCLQWTCGAKQNGTGPNVTNNSVKETKMKQSLSHDGSSVPFLGPYSPDILGKAEKKHIHTSKEKHNFPGPYIFHDNTTFNHTVKSTVKPTPLTETQKTNVNEQRLNDSATDHELLKQKHKNISEKFETNVLINTASPGSEQINSQTEISLGVLNPNTTIEKVPTDNTSPAVHSNLDTQNGMSVSNNDFSSRPPIMINKGDNILPPVAVSLPNGPVNPDKQGTDKVKIDSQNILPYDKTQPGHELHAGSENQNENANKVPSHGNPEYSSSMPNSFDSALSGLWPSHEVPNKIPIGIINPDKLNNQNEKKPQNIPENVPNVNPNLLDHLLEYHHYQEKPVQNQGNYHNANHPQYEIPQDRPNPHDNSNQINPYLHQQIVTGKEVAKGVHQHVPYPHFPEHVNQVPLQRPPHLYHILPNGPQRFPQPPQFVSPEELYLVQNQQRLPQKQNVHPYFNSPTSHTRKEPVHYQNPNSPPLGLEDIIDQIRQHEGTDSHTKDTHVIVLASQPPNAGQAAPPRRPMPGFPIHPSQHDPNGIVVHTLEAVDENNVRLIFSVPLVLVGLHGRVELRYTSDKENSDPSTWEQKVFAPANDLIATSELQFELDDLQPDTEYKIKITVVMRDIENSPASKILVVKTPPAASAATVPPMIPVEPDLRVTKVNSSWAVLEWRKFTEDELHFIDGVQLRYKEINGKVYQATPLIHRAVTSYTLEGLKPDSQYEIGIFFIPFPGQTTELQAQKTVHVSTTIENDPYKFELMLDVHHIKSTTVEISWTGVPYPEDKYVNIFRAIYQYEGGREYMNTFKVAKRDSPASTLIQGLKPDTRYRLWLEAYLTNGRIKKSNVKDFTTKQGVVSSGDVRQGKLEGSPLSEANDYYGPLIGVSILAAIAILTALGLLVVIARKHGHNKAPITAAVQRKSVPHTAAYDNPSYKTCESDISNGGKSITIEES</sequence>
<dbReference type="SUPFAM" id="SSF49265">
    <property type="entry name" value="Fibronectin type III"/>
    <property type="match status" value="2"/>
</dbReference>
<evidence type="ECO:0000256" key="2">
    <source>
        <dbReference type="SAM" id="MobiDB-lite"/>
    </source>
</evidence>
<dbReference type="Pfam" id="PF00041">
    <property type="entry name" value="fn3"/>
    <property type="match status" value="1"/>
</dbReference>